<dbReference type="PROSITE" id="PS52016">
    <property type="entry name" value="TONB_DEPENDENT_REC_3"/>
    <property type="match status" value="1"/>
</dbReference>
<evidence type="ECO:0000256" key="1">
    <source>
        <dbReference type="ARBA" id="ARBA00004571"/>
    </source>
</evidence>
<evidence type="ECO:0000313" key="16">
    <source>
        <dbReference type="Proteomes" id="UP000292639"/>
    </source>
</evidence>
<organism evidence="15 16">
    <name type="scientific">Stutzerimonas kirkiae</name>
    <dbReference type="NCBI Taxonomy" id="2211392"/>
    <lineage>
        <taxon>Bacteria</taxon>
        <taxon>Pseudomonadati</taxon>
        <taxon>Pseudomonadota</taxon>
        <taxon>Gammaproteobacteria</taxon>
        <taxon>Pseudomonadales</taxon>
        <taxon>Pseudomonadaceae</taxon>
        <taxon>Stutzerimonas</taxon>
    </lineage>
</organism>
<evidence type="ECO:0000256" key="4">
    <source>
        <dbReference type="ARBA" id="ARBA00022692"/>
    </source>
</evidence>
<feature type="domain" description="TonB-dependent receptor-like beta-barrel" evidence="13">
    <location>
        <begin position="228"/>
        <end position="632"/>
    </location>
</feature>
<dbReference type="PANTHER" id="PTHR30069">
    <property type="entry name" value="TONB-DEPENDENT OUTER MEMBRANE RECEPTOR"/>
    <property type="match status" value="1"/>
</dbReference>
<keyword evidence="2 10" id="KW-0813">Transport</keyword>
<dbReference type="GO" id="GO:0044718">
    <property type="term" value="P:siderophore transmembrane transport"/>
    <property type="evidence" value="ECO:0007669"/>
    <property type="project" value="TreeGrafter"/>
</dbReference>
<feature type="chain" id="PRO_5020233970" evidence="12">
    <location>
        <begin position="29"/>
        <end position="661"/>
    </location>
</feature>
<keyword evidence="3 10" id="KW-1134">Transmembrane beta strand</keyword>
<evidence type="ECO:0000256" key="6">
    <source>
        <dbReference type="ARBA" id="ARBA00023065"/>
    </source>
</evidence>
<dbReference type="InterPro" id="IPR036942">
    <property type="entry name" value="Beta-barrel_TonB_sf"/>
</dbReference>
<dbReference type="InterPro" id="IPR000531">
    <property type="entry name" value="Beta-barrel_TonB"/>
</dbReference>
<dbReference type="Pfam" id="PF07715">
    <property type="entry name" value="Plug"/>
    <property type="match status" value="1"/>
</dbReference>
<keyword evidence="4 10" id="KW-0812">Transmembrane</keyword>
<keyword evidence="8 10" id="KW-0472">Membrane</keyword>
<protein>
    <submittedName>
        <fullName evidence="15">TonB-dependent receptor</fullName>
    </submittedName>
</protein>
<accession>A0A4Q9RCA5</accession>
<gene>
    <name evidence="15" type="ORF">DNJ96_05180</name>
</gene>
<evidence type="ECO:0000256" key="5">
    <source>
        <dbReference type="ARBA" id="ARBA00022729"/>
    </source>
</evidence>
<evidence type="ECO:0000259" key="13">
    <source>
        <dbReference type="Pfam" id="PF00593"/>
    </source>
</evidence>
<keyword evidence="9 10" id="KW-0998">Cell outer membrane</keyword>
<dbReference type="Gene3D" id="2.40.170.20">
    <property type="entry name" value="TonB-dependent receptor, beta-barrel domain"/>
    <property type="match status" value="1"/>
</dbReference>
<dbReference type="RefSeq" id="WP_131183674.1">
    <property type="nucleotide sequence ID" value="NZ_QJUO01000006.1"/>
</dbReference>
<keyword evidence="16" id="KW-1185">Reference proteome</keyword>
<feature type="signal peptide" evidence="12">
    <location>
        <begin position="1"/>
        <end position="28"/>
    </location>
</feature>
<keyword evidence="7 11" id="KW-0798">TonB box</keyword>
<proteinExistence type="inferred from homology"/>
<feature type="domain" description="TonB-dependent receptor plug" evidence="14">
    <location>
        <begin position="48"/>
        <end position="156"/>
    </location>
</feature>
<dbReference type="InterPro" id="IPR037066">
    <property type="entry name" value="Plug_dom_sf"/>
</dbReference>
<name>A0A4Q9RCA5_9GAMM</name>
<dbReference type="SUPFAM" id="SSF56935">
    <property type="entry name" value="Porins"/>
    <property type="match status" value="1"/>
</dbReference>
<dbReference type="EMBL" id="QJUP01000004">
    <property type="protein sequence ID" value="TBU98633.1"/>
    <property type="molecule type" value="Genomic_DNA"/>
</dbReference>
<evidence type="ECO:0000256" key="7">
    <source>
        <dbReference type="ARBA" id="ARBA00023077"/>
    </source>
</evidence>
<dbReference type="AlphaFoldDB" id="A0A4Q9RCA5"/>
<keyword evidence="6" id="KW-0406">Ion transport</keyword>
<reference evidence="15 16" key="1">
    <citation type="submission" date="2018-06" db="EMBL/GenBank/DDBJ databases">
        <title>Three novel Pseudomonas species isolated from symptomatic oak.</title>
        <authorList>
            <person name="Bueno-Gonzalez V."/>
            <person name="Brady C."/>
        </authorList>
    </citation>
    <scope>NUCLEOTIDE SEQUENCE [LARGE SCALE GENOMIC DNA]</scope>
    <source>
        <strain evidence="15 16">P17C</strain>
    </source>
</reference>
<keyword evidence="15" id="KW-0675">Receptor</keyword>
<evidence type="ECO:0000256" key="3">
    <source>
        <dbReference type="ARBA" id="ARBA00022452"/>
    </source>
</evidence>
<dbReference type="Gene3D" id="2.170.130.10">
    <property type="entry name" value="TonB-dependent receptor, plug domain"/>
    <property type="match status" value="1"/>
</dbReference>
<dbReference type="Pfam" id="PF00593">
    <property type="entry name" value="TonB_dep_Rec_b-barrel"/>
    <property type="match status" value="1"/>
</dbReference>
<dbReference type="GO" id="GO:0015344">
    <property type="term" value="F:siderophore uptake transmembrane transporter activity"/>
    <property type="evidence" value="ECO:0007669"/>
    <property type="project" value="TreeGrafter"/>
</dbReference>
<dbReference type="Proteomes" id="UP000292639">
    <property type="component" value="Unassembled WGS sequence"/>
</dbReference>
<sequence>MSYPHAPSFLLRSGILGCLLCGTSLAQAQESLELGSTVVTASAAEQTLREAPASITVIDAEEIARRPVLDLADLLGRVEGVTLSRSGNTVPGVQLRGFGQAYTLILIDGRRVNSTSNAFRGNDYDTGWIAPELIERIEVVRGPMSSLYGSDAIGGVINIITKKASPTWRGNFSATTITQQDRDAGDAWKTSASLSGPLVPERLLLKLSAAADRRQADHEVNGSGQDGLPANRNNSTNGELTWFVDEANELSLNVDSSRRNHYDFVLRREAYALTHKGEYGFGSSEFSLQADETLNLDGSISGENNPNEANTYIAQGRLALPLWQTNLRLGGEWKREELDDATNLAGLPGSSTYGQDPSTSVDTSALFVDYDLPLLPDLRLTLGNRYDRHENFGGHNSPRAYLVWQHGEHLTIKSGWAKAFRAPTLLQNSPNWGSASCGSQTDGCYIIGSQDLEPETSKSKEISLLLEYPGWGGSLTVYRNDLRNMIDIQSRTRDVSLAPSYGNFIGFLNDGRPVFAYQNLDKVRTQGAELSLHKDFGSDWRTRLNYSYLDARNLSDSSPTPMIYRPRHSANLSIDWDASDRLEVSTSARYTGTQLTSVTARSQVRKEAYTLFDLGLRYRLSDDVTLGTGLLNAFDRKVDRDVTADFNEERRRIYASLSVSF</sequence>
<dbReference type="InterPro" id="IPR012910">
    <property type="entry name" value="Plug_dom"/>
</dbReference>
<evidence type="ECO:0000256" key="10">
    <source>
        <dbReference type="PROSITE-ProRule" id="PRU01360"/>
    </source>
</evidence>
<evidence type="ECO:0000256" key="2">
    <source>
        <dbReference type="ARBA" id="ARBA00022448"/>
    </source>
</evidence>
<evidence type="ECO:0000259" key="14">
    <source>
        <dbReference type="Pfam" id="PF07715"/>
    </source>
</evidence>
<evidence type="ECO:0000256" key="8">
    <source>
        <dbReference type="ARBA" id="ARBA00023136"/>
    </source>
</evidence>
<evidence type="ECO:0000256" key="9">
    <source>
        <dbReference type="ARBA" id="ARBA00023237"/>
    </source>
</evidence>
<evidence type="ECO:0000256" key="11">
    <source>
        <dbReference type="RuleBase" id="RU003357"/>
    </source>
</evidence>
<dbReference type="CDD" id="cd01347">
    <property type="entry name" value="ligand_gated_channel"/>
    <property type="match status" value="1"/>
</dbReference>
<evidence type="ECO:0000313" key="15">
    <source>
        <dbReference type="EMBL" id="TBU98633.1"/>
    </source>
</evidence>
<dbReference type="GO" id="GO:0009279">
    <property type="term" value="C:cell outer membrane"/>
    <property type="evidence" value="ECO:0007669"/>
    <property type="project" value="UniProtKB-SubCell"/>
</dbReference>
<keyword evidence="5 12" id="KW-0732">Signal</keyword>
<comment type="subcellular location">
    <subcellularLocation>
        <location evidence="1 10">Cell outer membrane</location>
        <topology evidence="1 10">Multi-pass membrane protein</topology>
    </subcellularLocation>
</comment>
<evidence type="ECO:0000256" key="12">
    <source>
        <dbReference type="SAM" id="SignalP"/>
    </source>
</evidence>
<dbReference type="PANTHER" id="PTHR30069:SF53">
    <property type="entry name" value="COLICIN I RECEPTOR-RELATED"/>
    <property type="match status" value="1"/>
</dbReference>
<comment type="similarity">
    <text evidence="10 11">Belongs to the TonB-dependent receptor family.</text>
</comment>
<comment type="caution">
    <text evidence="15">The sequence shown here is derived from an EMBL/GenBank/DDBJ whole genome shotgun (WGS) entry which is preliminary data.</text>
</comment>
<dbReference type="InterPro" id="IPR039426">
    <property type="entry name" value="TonB-dep_rcpt-like"/>
</dbReference>